<sequence length="211" mass="23851">MELLNESIKLINLPYTFLLILCIIYWLNVIIGAITPDFLDVQLDLDNDIDLDVDTDLDTDVSSVGIFQGVLQFLHVGIVPVMLIFTVLFTLMWLFSILFNHYIFELSPLMALGTAIPNIVLSIFLTRYIAFPFASLFRKLNEEEDREIIGKRGKVLLGASESHKGQISIWVGSGEQKVYIKSSDGLPIEKGEEAIVVEYDTDQKCYLVQTL</sequence>
<evidence type="ECO:0000259" key="2">
    <source>
        <dbReference type="Pfam" id="PF21001"/>
    </source>
</evidence>
<keyword evidence="1" id="KW-0812">Transmembrane</keyword>
<dbReference type="Pfam" id="PF21001">
    <property type="entry name" value="YqiJ_N"/>
    <property type="match status" value="1"/>
</dbReference>
<dbReference type="InterPro" id="IPR012340">
    <property type="entry name" value="NA-bd_OB-fold"/>
</dbReference>
<dbReference type="Gene3D" id="2.40.50.140">
    <property type="entry name" value="Nucleic acid-binding proteins"/>
    <property type="match status" value="1"/>
</dbReference>
<evidence type="ECO:0000313" key="4">
    <source>
        <dbReference type="Proteomes" id="UP000678679"/>
    </source>
</evidence>
<dbReference type="InterPro" id="IPR048376">
    <property type="entry name" value="YqiJ_N"/>
</dbReference>
<feature type="transmembrane region" description="Helical" evidence="1">
    <location>
        <begin position="109"/>
        <end position="130"/>
    </location>
</feature>
<keyword evidence="1" id="KW-0472">Membrane</keyword>
<feature type="transmembrane region" description="Helical" evidence="1">
    <location>
        <begin position="73"/>
        <end position="97"/>
    </location>
</feature>
<feature type="domain" description="Inner membrane protein YqiJ N-terminal" evidence="2">
    <location>
        <begin position="16"/>
        <end position="121"/>
    </location>
</feature>
<dbReference type="RefSeq" id="WP_169665857.1">
    <property type="nucleotide sequence ID" value="NZ_CP076132.1"/>
</dbReference>
<keyword evidence="1" id="KW-1133">Transmembrane helix</keyword>
<dbReference type="AlphaFoldDB" id="A0AAX1N3J0"/>
<evidence type="ECO:0000313" key="3">
    <source>
        <dbReference type="EMBL" id="QWG02109.1"/>
    </source>
</evidence>
<accession>A0AAX1N3J0</accession>
<keyword evidence="4" id="KW-1185">Reference proteome</keyword>
<dbReference type="Proteomes" id="UP000678679">
    <property type="component" value="Chromosome 1"/>
</dbReference>
<name>A0AAX1N3J0_9BACT</name>
<proteinExistence type="predicted"/>
<evidence type="ECO:0000256" key="1">
    <source>
        <dbReference type="SAM" id="Phobius"/>
    </source>
</evidence>
<feature type="transmembrane region" description="Helical" evidence="1">
    <location>
        <begin position="12"/>
        <end position="34"/>
    </location>
</feature>
<reference evidence="3 4" key="1">
    <citation type="submission" date="2021-05" db="EMBL/GenBank/DDBJ databases">
        <title>Comparative genomic studies on the polysaccharide-degrading batcterial strains of the Flammeovirga genus.</title>
        <authorList>
            <person name="Zewei F."/>
            <person name="Zheng Z."/>
            <person name="Yu L."/>
            <person name="Ruyue G."/>
            <person name="Yanhong M."/>
            <person name="Yuanyuan C."/>
            <person name="Jingyan G."/>
            <person name="Wenjun H."/>
        </authorList>
    </citation>
    <scope>NUCLEOTIDE SEQUENCE [LARGE SCALE GENOMIC DNA]</scope>
    <source>
        <strain evidence="3 4">NBRC:100898</strain>
    </source>
</reference>
<gene>
    <name evidence="3" type="ORF">KMW28_00550</name>
</gene>
<protein>
    <submittedName>
        <fullName evidence="3">DUF1449 family protein</fullName>
    </submittedName>
</protein>
<organism evidence="3 4">
    <name type="scientific">Flammeovirga yaeyamensis</name>
    <dbReference type="NCBI Taxonomy" id="367791"/>
    <lineage>
        <taxon>Bacteria</taxon>
        <taxon>Pseudomonadati</taxon>
        <taxon>Bacteroidota</taxon>
        <taxon>Cytophagia</taxon>
        <taxon>Cytophagales</taxon>
        <taxon>Flammeovirgaceae</taxon>
        <taxon>Flammeovirga</taxon>
    </lineage>
</organism>
<dbReference type="KEGG" id="fya:KMW28_00550"/>
<dbReference type="EMBL" id="CP076132">
    <property type="protein sequence ID" value="QWG02109.1"/>
    <property type="molecule type" value="Genomic_DNA"/>
</dbReference>